<evidence type="ECO:0000259" key="2">
    <source>
        <dbReference type="Pfam" id="PF01571"/>
    </source>
</evidence>
<dbReference type="EMBL" id="PKUQ01000055">
    <property type="protein sequence ID" value="PLW75100.1"/>
    <property type="molecule type" value="Genomic_DNA"/>
</dbReference>
<dbReference type="RefSeq" id="WP_101536000.1">
    <property type="nucleotide sequence ID" value="NZ_PKUQ01000055.1"/>
</dbReference>
<name>A0A2N5XKZ9_9HYPH</name>
<dbReference type="PIRSF" id="PIRSF006487">
    <property type="entry name" value="GcvT"/>
    <property type="match status" value="1"/>
</dbReference>
<dbReference type="PANTHER" id="PTHR22602:SF0">
    <property type="entry name" value="TRANSFERASE CAF17, MITOCHONDRIAL-RELATED"/>
    <property type="match status" value="1"/>
</dbReference>
<dbReference type="NCBIfam" id="TIGR03317">
    <property type="entry name" value="ygfZ_signature"/>
    <property type="match status" value="1"/>
</dbReference>
<keyword evidence="5" id="KW-1185">Reference proteome</keyword>
<protein>
    <submittedName>
        <fullName evidence="4">Folate-binding protein YgfZ</fullName>
    </submittedName>
</protein>
<dbReference type="Proteomes" id="UP000234881">
    <property type="component" value="Unassembled WGS sequence"/>
</dbReference>
<dbReference type="InterPro" id="IPR027266">
    <property type="entry name" value="TrmE/GcvT-like"/>
</dbReference>
<organism evidence="4 5">
    <name type="scientific">Cohaesibacter celericrescens</name>
    <dbReference type="NCBI Taxonomy" id="2067669"/>
    <lineage>
        <taxon>Bacteria</taxon>
        <taxon>Pseudomonadati</taxon>
        <taxon>Pseudomonadota</taxon>
        <taxon>Alphaproteobacteria</taxon>
        <taxon>Hyphomicrobiales</taxon>
        <taxon>Cohaesibacteraceae</taxon>
    </lineage>
</organism>
<dbReference type="SUPFAM" id="SSF103025">
    <property type="entry name" value="Folate-binding domain"/>
    <property type="match status" value="1"/>
</dbReference>
<dbReference type="OrthoDB" id="9796287at2"/>
<dbReference type="Pfam" id="PF25455">
    <property type="entry name" value="Beta-barrel_CAF17_C"/>
    <property type="match status" value="1"/>
</dbReference>
<dbReference type="GO" id="GO:0016226">
    <property type="term" value="P:iron-sulfur cluster assembly"/>
    <property type="evidence" value="ECO:0007669"/>
    <property type="project" value="TreeGrafter"/>
</dbReference>
<dbReference type="AlphaFoldDB" id="A0A2N5XKZ9"/>
<dbReference type="InterPro" id="IPR017703">
    <property type="entry name" value="YgfZ/GCV_T_CS"/>
</dbReference>
<feature type="domain" description="CAF17 C-terminal" evidence="3">
    <location>
        <begin position="198"/>
        <end position="269"/>
    </location>
</feature>
<dbReference type="PANTHER" id="PTHR22602">
    <property type="entry name" value="TRANSFERASE CAF17, MITOCHONDRIAL-RELATED"/>
    <property type="match status" value="1"/>
</dbReference>
<dbReference type="InterPro" id="IPR045179">
    <property type="entry name" value="YgfZ/GcvT"/>
</dbReference>
<sequence>MSTTPILHLAHRALVRLSGSEAESLLQRLITTDLDDVSVGDAGYGALLTPQGKILMDFLVTRQSDGFLFDLDQDQLEAFVKKMILYRMRSDVTIEPMPDSVGVSLKAIKGAIRDPRATQLGWRIYGDRKGWQSSDALKNDYLERYIEAVVPQSGVDFTPGDVFPHDINFDFLGGLDFEKGCYVGQEVVSRMQHRGTARRRLVRITSEHALPATGTPITADGKVVGALGTVAGNKALAQVRIDRVSEANGAGTPLQVEEIQPTVEVPDYANFTID</sequence>
<dbReference type="Pfam" id="PF01571">
    <property type="entry name" value="GCV_T"/>
    <property type="match status" value="1"/>
</dbReference>
<dbReference type="Gene3D" id="3.30.1360.120">
    <property type="entry name" value="Probable tRNA modification gtpase trme, domain 1"/>
    <property type="match status" value="2"/>
</dbReference>
<feature type="domain" description="GCVT N-terminal" evidence="2">
    <location>
        <begin position="11"/>
        <end position="69"/>
    </location>
</feature>
<proteinExistence type="predicted"/>
<keyword evidence="1" id="KW-0809">Transit peptide</keyword>
<dbReference type="InterPro" id="IPR057460">
    <property type="entry name" value="CAF17_C"/>
</dbReference>
<evidence type="ECO:0000313" key="4">
    <source>
        <dbReference type="EMBL" id="PLW75100.1"/>
    </source>
</evidence>
<comment type="caution">
    <text evidence="4">The sequence shown here is derived from an EMBL/GenBank/DDBJ whole genome shotgun (WGS) entry which is preliminary data.</text>
</comment>
<evidence type="ECO:0000259" key="3">
    <source>
        <dbReference type="Pfam" id="PF25455"/>
    </source>
</evidence>
<evidence type="ECO:0000313" key="5">
    <source>
        <dbReference type="Proteomes" id="UP000234881"/>
    </source>
</evidence>
<evidence type="ECO:0000256" key="1">
    <source>
        <dbReference type="ARBA" id="ARBA00022946"/>
    </source>
</evidence>
<dbReference type="InterPro" id="IPR006222">
    <property type="entry name" value="GCVT_N"/>
</dbReference>
<gene>
    <name evidence="4" type="ORF">C0081_22710</name>
</gene>
<reference evidence="4 5" key="1">
    <citation type="submission" date="2018-01" db="EMBL/GenBank/DDBJ databases">
        <title>The draft genome sequence of Cohaesibacter sp. H1304.</title>
        <authorList>
            <person name="Wang N.-N."/>
            <person name="Du Z.-J."/>
        </authorList>
    </citation>
    <scope>NUCLEOTIDE SEQUENCE [LARGE SCALE GENOMIC DNA]</scope>
    <source>
        <strain evidence="4 5">H1304</strain>
    </source>
</reference>
<accession>A0A2N5XKZ9</accession>